<evidence type="ECO:0000313" key="1">
    <source>
        <dbReference type="EMBL" id="RKF18002.1"/>
    </source>
</evidence>
<accession>A0A420EBI6</accession>
<dbReference type="EMBL" id="RAQO01000006">
    <property type="protein sequence ID" value="RKF18002.1"/>
    <property type="molecule type" value="Genomic_DNA"/>
</dbReference>
<dbReference type="PANTHER" id="PTHR36439:SF1">
    <property type="entry name" value="DUF1697 DOMAIN-CONTAINING PROTEIN"/>
    <property type="match status" value="1"/>
</dbReference>
<keyword evidence="2" id="KW-1185">Reference proteome</keyword>
<dbReference type="OrthoDB" id="9806494at2"/>
<sequence length="171" mass="18872">MDRYVLLLRAVNVGGKNRLPMQELRLLLQQAGYQGVQSYIQSGNIILCAASNPLADVAKLIADNFGFEAQIIALVDEDFVQAAKANPFTAGEPKTIHCYFCQQQPNLDLQKIEVTRDPSESYQVVGNTFYLHAPNGIGRSKLVKNIEACLGVSSTGRNLNTVNKLCEMLRQ</sequence>
<dbReference type="AlphaFoldDB" id="A0A420EBI6"/>
<protein>
    <submittedName>
        <fullName evidence="1">DUF1697 domain-containing protein</fullName>
    </submittedName>
</protein>
<dbReference type="InterPro" id="IPR012545">
    <property type="entry name" value="DUF1697"/>
</dbReference>
<comment type="caution">
    <text evidence="1">The sequence shown here is derived from an EMBL/GenBank/DDBJ whole genome shotgun (WGS) entry which is preliminary data.</text>
</comment>
<name>A0A420EBI6_9ALTE</name>
<dbReference type="Proteomes" id="UP000286482">
    <property type="component" value="Unassembled WGS sequence"/>
</dbReference>
<reference evidence="1 2" key="1">
    <citation type="submission" date="2018-09" db="EMBL/GenBank/DDBJ databases">
        <authorList>
            <person name="Wang Z."/>
        </authorList>
    </citation>
    <scope>NUCLEOTIDE SEQUENCE [LARGE SCALE GENOMIC DNA]</scope>
    <source>
        <strain evidence="1 2">ALS 81</strain>
    </source>
</reference>
<dbReference type="PIRSF" id="PIRSF008502">
    <property type="entry name" value="UCP008502"/>
    <property type="match status" value="1"/>
</dbReference>
<evidence type="ECO:0000313" key="2">
    <source>
        <dbReference type="Proteomes" id="UP000286482"/>
    </source>
</evidence>
<dbReference type="SUPFAM" id="SSF160379">
    <property type="entry name" value="SP0830-like"/>
    <property type="match status" value="1"/>
</dbReference>
<dbReference type="Pfam" id="PF08002">
    <property type="entry name" value="DUF1697"/>
    <property type="match status" value="1"/>
</dbReference>
<organism evidence="1 2">
    <name type="scientific">Alginatibacterium sediminis</name>
    <dbReference type="NCBI Taxonomy" id="2164068"/>
    <lineage>
        <taxon>Bacteria</taxon>
        <taxon>Pseudomonadati</taxon>
        <taxon>Pseudomonadota</taxon>
        <taxon>Gammaproteobacteria</taxon>
        <taxon>Alteromonadales</taxon>
        <taxon>Alteromonadaceae</taxon>
        <taxon>Alginatibacterium</taxon>
    </lineage>
</organism>
<proteinExistence type="predicted"/>
<dbReference type="PANTHER" id="PTHR36439">
    <property type="entry name" value="BLL4334 PROTEIN"/>
    <property type="match status" value="1"/>
</dbReference>
<dbReference type="RefSeq" id="WP_120355228.1">
    <property type="nucleotide sequence ID" value="NZ_RAQO01000006.1"/>
</dbReference>
<gene>
    <name evidence="1" type="ORF">DBZ36_12200</name>
</gene>
<dbReference type="Gene3D" id="3.30.70.1280">
    <property type="entry name" value="SP0830-like domains"/>
    <property type="match status" value="1"/>
</dbReference>